<protein>
    <submittedName>
        <fullName evidence="1">Uncharacterized protein</fullName>
    </submittedName>
</protein>
<name>A0A7C9RPQ0_9PSEU</name>
<dbReference type="InterPro" id="IPR036390">
    <property type="entry name" value="WH_DNA-bd_sf"/>
</dbReference>
<organism evidence="1 2">
    <name type="scientific">Lentzea alba</name>
    <dbReference type="NCBI Taxonomy" id="2714351"/>
    <lineage>
        <taxon>Bacteria</taxon>
        <taxon>Bacillati</taxon>
        <taxon>Actinomycetota</taxon>
        <taxon>Actinomycetes</taxon>
        <taxon>Pseudonocardiales</taxon>
        <taxon>Pseudonocardiaceae</taxon>
        <taxon>Lentzea</taxon>
    </lineage>
</organism>
<evidence type="ECO:0000313" key="2">
    <source>
        <dbReference type="Proteomes" id="UP000481360"/>
    </source>
</evidence>
<keyword evidence="2" id="KW-1185">Reference proteome</keyword>
<dbReference type="EMBL" id="JAAMPJ010000002">
    <property type="protein sequence ID" value="NGY59407.1"/>
    <property type="molecule type" value="Genomic_DNA"/>
</dbReference>
<gene>
    <name evidence="1" type="ORF">G7043_10770</name>
</gene>
<proteinExistence type="predicted"/>
<dbReference type="Proteomes" id="UP000481360">
    <property type="component" value="Unassembled WGS sequence"/>
</dbReference>
<comment type="caution">
    <text evidence="1">The sequence shown here is derived from an EMBL/GenBank/DDBJ whole genome shotgun (WGS) entry which is preliminary data.</text>
</comment>
<evidence type="ECO:0000313" key="1">
    <source>
        <dbReference type="EMBL" id="NGY59407.1"/>
    </source>
</evidence>
<accession>A0A7C9RPQ0</accession>
<dbReference type="RefSeq" id="WP_166045418.1">
    <property type="nucleotide sequence ID" value="NZ_JAAMPJ010000002.1"/>
</dbReference>
<reference evidence="1 2" key="1">
    <citation type="submission" date="2020-03" db="EMBL/GenBank/DDBJ databases">
        <title>Isolation and identification of active actinomycetes.</title>
        <authorList>
            <person name="Sun X."/>
        </authorList>
    </citation>
    <scope>NUCLEOTIDE SEQUENCE [LARGE SCALE GENOMIC DNA]</scope>
    <source>
        <strain evidence="1 2">NEAU-D13</strain>
    </source>
</reference>
<dbReference type="SUPFAM" id="SSF46785">
    <property type="entry name" value="Winged helix' DNA-binding domain"/>
    <property type="match status" value="1"/>
</dbReference>
<dbReference type="AlphaFoldDB" id="A0A7C9RPQ0"/>
<sequence>MGDLGQLLPANERILHALHGLPPEGLALKRHILDQLLGGASDWLTAAQVAGGGPKRTDASIWYALKALERVGVVAKAWSEDEKSAVARFRLAPDTQDVVEAFLADERGEGPRSVSPLPGLPRYQRVLKVLYDAPETSFTVMKLCDKVRRGDVAVRRSLQELYEAGYVTRELPDPNTPERPQFHYRLNPNTAEHASLLLLGMTS</sequence>